<dbReference type="Pfam" id="PF02450">
    <property type="entry name" value="LCAT"/>
    <property type="match status" value="1"/>
</dbReference>
<reference evidence="2" key="1">
    <citation type="submission" date="2014-09" db="EMBL/GenBank/DDBJ databases">
        <authorList>
            <person name="Gomez-Valero L."/>
        </authorList>
    </citation>
    <scope>NUCLEOTIDE SEQUENCE [LARGE SCALE GENOMIC DNA]</scope>
    <source>
        <strain evidence="2">ATCC35250</strain>
    </source>
</reference>
<proteinExistence type="predicted"/>
<accession>A0A0A8USF3</accession>
<dbReference type="OrthoDB" id="5648135at2"/>
<dbReference type="InterPro" id="IPR003386">
    <property type="entry name" value="LACT/PDAT_acylTrfase"/>
</dbReference>
<organism evidence="1 2">
    <name type="scientific">Legionella hackeliae</name>
    <dbReference type="NCBI Taxonomy" id="449"/>
    <lineage>
        <taxon>Bacteria</taxon>
        <taxon>Pseudomonadati</taxon>
        <taxon>Pseudomonadota</taxon>
        <taxon>Gammaproteobacteria</taxon>
        <taxon>Legionellales</taxon>
        <taxon>Legionellaceae</taxon>
        <taxon>Legionella</taxon>
    </lineage>
</organism>
<dbReference type="KEGG" id="lha:LHA_0598"/>
<dbReference type="PANTHER" id="PTHR11440">
    <property type="entry name" value="LECITHIN-CHOLESTEROL ACYLTRANSFERASE-RELATED"/>
    <property type="match status" value="1"/>
</dbReference>
<evidence type="ECO:0000313" key="2">
    <source>
        <dbReference type="Proteomes" id="UP000032803"/>
    </source>
</evidence>
<name>A0A0A8USF3_LEGHA</name>
<dbReference type="GO" id="GO:0006629">
    <property type="term" value="P:lipid metabolic process"/>
    <property type="evidence" value="ECO:0007669"/>
    <property type="project" value="InterPro"/>
</dbReference>
<dbReference type="InterPro" id="IPR029058">
    <property type="entry name" value="AB_hydrolase_fold"/>
</dbReference>
<keyword evidence="2" id="KW-1185">Reference proteome</keyword>
<dbReference type="EMBL" id="LN681225">
    <property type="protein sequence ID" value="CEK09689.1"/>
    <property type="molecule type" value="Genomic_DNA"/>
</dbReference>
<dbReference type="HOGENOM" id="CLU_1000378_0_0_6"/>
<dbReference type="Proteomes" id="UP000032803">
    <property type="component" value="Chromosome I"/>
</dbReference>
<dbReference type="RefSeq" id="WP_052673563.1">
    <property type="nucleotide sequence ID" value="NZ_LN681225.1"/>
</dbReference>
<sequence>MFSSFWGWVRANQPVSTTGAISHTYYWLTSLMSGDIVYRNPNFKTPETSDPSLRKGVAIYCVHGTGDQPGAFVRIIERLIKKGLPDHISSIHSVGFEHRYQGKGIKFFAKELIEKIKTNGHEHVILIGHSRGGLVISQAAEFLAEESGIHVHSLFPICAPYKGSAWAMKPLTLVSTSVAQMEPEAAILHKLNEAISNSTKEYNFIGVDNDGLVTTDSSYVDNYVKKNPGASKIFDRHGHLSVMSSWRLVDHIYQGILAVGRRLFPDMAKEKNVREEATQGELFPDDEFYKIEPNS</sequence>
<dbReference type="AlphaFoldDB" id="A0A0A8USF3"/>
<dbReference type="PATRIC" id="fig|449.7.peg.2697"/>
<dbReference type="STRING" id="449.LHA_0598"/>
<dbReference type="SUPFAM" id="SSF53474">
    <property type="entry name" value="alpha/beta-Hydrolases"/>
    <property type="match status" value="1"/>
</dbReference>
<dbReference type="Gene3D" id="3.40.50.1820">
    <property type="entry name" value="alpha/beta hydrolase"/>
    <property type="match status" value="1"/>
</dbReference>
<gene>
    <name evidence="1" type="ORF">LHA_0598</name>
</gene>
<dbReference type="GO" id="GO:0008374">
    <property type="term" value="F:O-acyltransferase activity"/>
    <property type="evidence" value="ECO:0007669"/>
    <property type="project" value="InterPro"/>
</dbReference>
<protein>
    <submittedName>
        <fullName evidence="1">Putative lipase</fullName>
    </submittedName>
</protein>
<evidence type="ECO:0000313" key="1">
    <source>
        <dbReference type="EMBL" id="CEK09689.1"/>
    </source>
</evidence>